<dbReference type="InterPro" id="IPR002205">
    <property type="entry name" value="Topo_IIA_dom_A"/>
</dbReference>
<evidence type="ECO:0000256" key="6">
    <source>
        <dbReference type="PROSITE-ProRule" id="PRU01384"/>
    </source>
</evidence>
<dbReference type="Gene3D" id="1.10.268.10">
    <property type="entry name" value="Topoisomerase, domain 3"/>
    <property type="match status" value="1"/>
</dbReference>
<name>A0A9D1GT53_9MOLU</name>
<accession>A0A9D1GT53</accession>
<dbReference type="Gene3D" id="3.30.1360.40">
    <property type="match status" value="1"/>
</dbReference>
<dbReference type="InterPro" id="IPR006691">
    <property type="entry name" value="GyrA/parC_rep"/>
</dbReference>
<dbReference type="InterPro" id="IPR013760">
    <property type="entry name" value="Topo_IIA-like_dom_sf"/>
</dbReference>
<dbReference type="InterPro" id="IPR013757">
    <property type="entry name" value="Topo_IIA_A_a_sf"/>
</dbReference>
<dbReference type="Gene3D" id="3.90.199.10">
    <property type="entry name" value="Topoisomerase II, domain 5"/>
    <property type="match status" value="1"/>
</dbReference>
<dbReference type="SUPFAM" id="SSF56719">
    <property type="entry name" value="Type II DNA topoisomerase"/>
    <property type="match status" value="1"/>
</dbReference>
<evidence type="ECO:0000313" key="10">
    <source>
        <dbReference type="Proteomes" id="UP000886758"/>
    </source>
</evidence>
<evidence type="ECO:0000256" key="5">
    <source>
        <dbReference type="ARBA" id="ARBA00023235"/>
    </source>
</evidence>
<dbReference type="Proteomes" id="UP000886758">
    <property type="component" value="Unassembled WGS sequence"/>
</dbReference>
<dbReference type="SUPFAM" id="SSF101904">
    <property type="entry name" value="GyrA/ParC C-terminal domain-like"/>
    <property type="match status" value="1"/>
</dbReference>
<dbReference type="Gene3D" id="2.120.10.90">
    <property type="entry name" value="DNA gyrase/topoisomerase IV, subunit A, C-terminal"/>
    <property type="match status" value="1"/>
</dbReference>
<keyword evidence="3" id="KW-0799">Topoisomerase</keyword>
<comment type="caution">
    <text evidence="9">The sequence shown here is derived from an EMBL/GenBank/DDBJ whole genome shotgun (WGS) entry which is preliminary data.</text>
</comment>
<reference evidence="9" key="1">
    <citation type="submission" date="2020-10" db="EMBL/GenBank/DDBJ databases">
        <authorList>
            <person name="Gilroy R."/>
        </authorList>
    </citation>
    <scope>NUCLEOTIDE SEQUENCE</scope>
    <source>
        <strain evidence="9">ChiW17-6978</strain>
    </source>
</reference>
<dbReference type="EC" id="5.6.2.2" evidence="2"/>
<dbReference type="AlphaFoldDB" id="A0A9D1GT53"/>
<dbReference type="EMBL" id="DVLF01000142">
    <property type="protein sequence ID" value="HIT50276.1"/>
    <property type="molecule type" value="Genomic_DNA"/>
</dbReference>
<evidence type="ECO:0000259" key="8">
    <source>
        <dbReference type="PROSITE" id="PS52040"/>
    </source>
</evidence>
<dbReference type="GO" id="GO:0003677">
    <property type="term" value="F:DNA binding"/>
    <property type="evidence" value="ECO:0007669"/>
    <property type="project" value="UniProtKB-UniRule"/>
</dbReference>
<evidence type="ECO:0000313" key="9">
    <source>
        <dbReference type="EMBL" id="HIT50276.1"/>
    </source>
</evidence>
<evidence type="ECO:0000256" key="7">
    <source>
        <dbReference type="SAM" id="MobiDB-lite"/>
    </source>
</evidence>
<feature type="region of interest" description="Disordered" evidence="7">
    <location>
        <begin position="736"/>
        <end position="762"/>
    </location>
</feature>
<evidence type="ECO:0000256" key="1">
    <source>
        <dbReference type="ARBA" id="ARBA00000185"/>
    </source>
</evidence>
<evidence type="ECO:0000256" key="2">
    <source>
        <dbReference type="ARBA" id="ARBA00012895"/>
    </source>
</evidence>
<dbReference type="PANTHER" id="PTHR43493">
    <property type="entry name" value="DNA GYRASE/TOPOISOMERASE SUBUNIT A"/>
    <property type="match status" value="1"/>
</dbReference>
<dbReference type="Pfam" id="PF00521">
    <property type="entry name" value="DNA_topoisoIV"/>
    <property type="match status" value="1"/>
</dbReference>
<dbReference type="GO" id="GO:0009330">
    <property type="term" value="C:DNA topoisomerase type II (double strand cut, ATP-hydrolyzing) complex"/>
    <property type="evidence" value="ECO:0007669"/>
    <property type="project" value="TreeGrafter"/>
</dbReference>
<gene>
    <name evidence="9" type="ORF">IAD46_04540</name>
</gene>
<dbReference type="GO" id="GO:0005524">
    <property type="term" value="F:ATP binding"/>
    <property type="evidence" value="ECO:0007669"/>
    <property type="project" value="InterPro"/>
</dbReference>
<dbReference type="GO" id="GO:0006265">
    <property type="term" value="P:DNA topological change"/>
    <property type="evidence" value="ECO:0007669"/>
    <property type="project" value="InterPro"/>
</dbReference>
<feature type="domain" description="Topo IIA-type catalytic" evidence="8">
    <location>
        <begin position="1"/>
        <end position="350"/>
    </location>
</feature>
<dbReference type="InterPro" id="IPR050220">
    <property type="entry name" value="Type_II_DNA_Topoisomerases"/>
</dbReference>
<dbReference type="GO" id="GO:0005737">
    <property type="term" value="C:cytoplasm"/>
    <property type="evidence" value="ECO:0007669"/>
    <property type="project" value="TreeGrafter"/>
</dbReference>
<feature type="non-terminal residue" evidence="9">
    <location>
        <position position="1"/>
    </location>
</feature>
<dbReference type="GO" id="GO:0034335">
    <property type="term" value="F:DNA negative supercoiling activity"/>
    <property type="evidence" value="ECO:0007669"/>
    <property type="project" value="UniProtKB-ARBA"/>
</dbReference>
<proteinExistence type="predicted"/>
<dbReference type="FunFam" id="1.10.268.10:FF:000001">
    <property type="entry name" value="DNA gyrase subunit A"/>
    <property type="match status" value="1"/>
</dbReference>
<keyword evidence="5" id="KW-0413">Isomerase</keyword>
<protein>
    <recommendedName>
        <fullName evidence="2">DNA topoisomerase (ATP-hydrolyzing)</fullName>
        <ecNumber evidence="2">5.6.2.2</ecNumber>
    </recommendedName>
</protein>
<evidence type="ECO:0000256" key="4">
    <source>
        <dbReference type="ARBA" id="ARBA00023125"/>
    </source>
</evidence>
<organism evidence="9 10">
    <name type="scientific">Candidatus Pelethenecus faecipullorum</name>
    <dbReference type="NCBI Taxonomy" id="2840900"/>
    <lineage>
        <taxon>Bacteria</taxon>
        <taxon>Bacillati</taxon>
        <taxon>Mycoplasmatota</taxon>
        <taxon>Mollicutes</taxon>
        <taxon>Candidatus Pelethenecus</taxon>
    </lineage>
</organism>
<dbReference type="InterPro" id="IPR013758">
    <property type="entry name" value="Topo_IIA_A/C_ab"/>
</dbReference>
<comment type="caution">
    <text evidence="6">Lacks conserved residue(s) required for the propagation of feature annotation.</text>
</comment>
<reference evidence="9" key="2">
    <citation type="journal article" date="2021" name="PeerJ">
        <title>Extensive microbial diversity within the chicken gut microbiome revealed by metagenomics and culture.</title>
        <authorList>
            <person name="Gilroy R."/>
            <person name="Ravi A."/>
            <person name="Getino M."/>
            <person name="Pursley I."/>
            <person name="Horton D.L."/>
            <person name="Alikhan N.F."/>
            <person name="Baker D."/>
            <person name="Gharbi K."/>
            <person name="Hall N."/>
            <person name="Watson M."/>
            <person name="Adriaenssens E.M."/>
            <person name="Foster-Nyarko E."/>
            <person name="Jarju S."/>
            <person name="Secka A."/>
            <person name="Antonio M."/>
            <person name="Oren A."/>
            <person name="Chaudhuri R.R."/>
            <person name="La Ragione R."/>
            <person name="Hildebrand F."/>
            <person name="Pallen M.J."/>
        </authorList>
    </citation>
    <scope>NUCLEOTIDE SEQUENCE</scope>
    <source>
        <strain evidence="9">ChiW17-6978</strain>
    </source>
</reference>
<sequence>EEKEPVVLPAKFPNLLVNGAMGISSGYATYIPTHNFNEVLNATIARLENPNLSLDELLQIMPGPDFPTGGIVLKTDGIREAFLTGAGAVLVRSKYHIEEMDSTGKRIVVTEIPYDTVKSKTVEKIEQLRLDGKIPDVLEVRDESGRDGLRISIDLKKDANVEAILAYLFKNTDLQISLNYNMVSICNRRPMRLGVLPILDAYISHQKEVLTNRTNYELLKAKKRLHLVEGLVKMVSVVDEVIRVIRSSKNKADSKENIIRTFGFTEEQAEAIVMMQLYRLSTQDITALMKEDEELHQNIARYEKILNSEKELTRCIIKELKQLNETIVLPRKTEIDATSSVVMKYDETDLITKEQVMVCVSTDGYLKKTSLKSYNASKQNGLKENDSVLFLEEVSTLDTLLMFTTEGNYVYLPVHKIPECKFKEVGTFINSLVATDPKEKFITVFAVCDFNCGDTLLLSTSSGLMKQTLLSEFNVTRYTKPIRAMKLPEGDQLVSVDRIDVPLEVMVFTKNCETLRFRASDISLYGTNAGGIRSIHLKPKDVVVSAIYTNKEDDFILLTSRKTIKRMKVSDVVLTKRSRAGSSIIKPVKSNPCFVIDAKKMTPNQYKENVEIEVRQPNGNLKVEAKSLKYNLADIGKAIDQEGWSDPKGLFVPAPQEKDQPVSSDYLTEERETLFQYEDGTEEKPLLTPKKQLNILDELDAILEKETKQSEGKKITEGKKFIVEESKSSIFIRQKPTLSVDEETEEEQAKPPYRRVSLFDED</sequence>
<evidence type="ECO:0000256" key="3">
    <source>
        <dbReference type="ARBA" id="ARBA00023029"/>
    </source>
</evidence>
<keyword evidence="4 6" id="KW-0238">DNA-binding</keyword>
<comment type="catalytic activity">
    <reaction evidence="1">
        <text>ATP-dependent breakage, passage and rejoining of double-stranded DNA.</text>
        <dbReference type="EC" id="5.6.2.2"/>
    </reaction>
</comment>
<dbReference type="Pfam" id="PF03989">
    <property type="entry name" value="DNA_gyraseA_C"/>
    <property type="match status" value="5"/>
</dbReference>
<dbReference type="PROSITE" id="PS52040">
    <property type="entry name" value="TOPO_IIA"/>
    <property type="match status" value="1"/>
</dbReference>
<dbReference type="SMART" id="SM00434">
    <property type="entry name" value="TOP4c"/>
    <property type="match status" value="1"/>
</dbReference>
<dbReference type="InterPro" id="IPR035516">
    <property type="entry name" value="Gyrase/topoIV_suA_C"/>
</dbReference>
<dbReference type="PANTHER" id="PTHR43493:SF9">
    <property type="entry name" value="DNA TOPOISOMERASE 4 SUBUNIT A"/>
    <property type="match status" value="1"/>
</dbReference>